<evidence type="ECO:0000313" key="4">
    <source>
        <dbReference type="Proteomes" id="UP001161017"/>
    </source>
</evidence>
<evidence type="ECO:0000256" key="1">
    <source>
        <dbReference type="ARBA" id="ARBA00011047"/>
    </source>
</evidence>
<feature type="compositionally biased region" description="Acidic residues" evidence="2">
    <location>
        <begin position="345"/>
        <end position="358"/>
    </location>
</feature>
<accession>A0AA43QVS2</accession>
<feature type="compositionally biased region" description="Polar residues" evidence="2">
    <location>
        <begin position="1"/>
        <end position="16"/>
    </location>
</feature>
<evidence type="ECO:0008006" key="5">
    <source>
        <dbReference type="Google" id="ProtNLM"/>
    </source>
</evidence>
<evidence type="ECO:0000256" key="2">
    <source>
        <dbReference type="SAM" id="MobiDB-lite"/>
    </source>
</evidence>
<evidence type="ECO:0000313" key="3">
    <source>
        <dbReference type="EMBL" id="MDI1492499.1"/>
    </source>
</evidence>
<feature type="compositionally biased region" description="Basic and acidic residues" evidence="2">
    <location>
        <begin position="359"/>
        <end position="369"/>
    </location>
</feature>
<feature type="compositionally biased region" description="Low complexity" evidence="2">
    <location>
        <begin position="17"/>
        <end position="28"/>
    </location>
</feature>
<name>A0AA43QVS2_9LECA</name>
<dbReference type="AlphaFoldDB" id="A0AA43QVS2"/>
<keyword evidence="4" id="KW-1185">Reference proteome</keyword>
<feature type="compositionally biased region" description="Pro residues" evidence="2">
    <location>
        <begin position="29"/>
        <end position="38"/>
    </location>
</feature>
<sequence>MSQPHSNIHGSHTHNALTPPTLPHLLPQTTPPTPPPLPPLTKSHILHCSYHAWYPRYRHLVPPSILIPLPPAFLAYLRADGIILPPTTTPTHPDPLTPPDSDASSDSDTWSTSEADTDPSLAWPDVHTAVQRGIRTLGGKALPKLNWSAPKDATWMVAGNSMECCSADDVYLLLKSSDFVSHDLEQWDYGCVASSSSEEEEEEGGKGEEEVAYHLVLRKPLHNFNPACEFRCFVRSSRLLAISQRDLNYYDFLAPLRPRIIRLITSFFEKELQKTFEGGADYVFDVYLSLPRSERVWLIDVNPWAPRTDPGLWSWMEVLGMRAPGEGVVGGGEEEQRQQQQIASEDSDSGSEEEVDDLPELRLVGRDDPEAYAFNTPQYSAHKLPKDVVDAGNEGEAGLREFLGTWREIERRQEREDDDDGGD</sequence>
<feature type="compositionally biased region" description="Low complexity" evidence="2">
    <location>
        <begin position="99"/>
        <end position="114"/>
    </location>
</feature>
<comment type="similarity">
    <text evidence="1">Belongs to the CDC123 family.</text>
</comment>
<dbReference type="PANTHER" id="PTHR15323:SF6">
    <property type="entry name" value="CELL DIVISION CYCLE PROTEIN 123 HOMOLOG"/>
    <property type="match status" value="1"/>
</dbReference>
<organism evidence="3 4">
    <name type="scientific">Ramalina farinacea</name>
    <dbReference type="NCBI Taxonomy" id="258253"/>
    <lineage>
        <taxon>Eukaryota</taxon>
        <taxon>Fungi</taxon>
        <taxon>Dikarya</taxon>
        <taxon>Ascomycota</taxon>
        <taxon>Pezizomycotina</taxon>
        <taxon>Lecanoromycetes</taxon>
        <taxon>OSLEUM clade</taxon>
        <taxon>Lecanoromycetidae</taxon>
        <taxon>Lecanorales</taxon>
        <taxon>Lecanorineae</taxon>
        <taxon>Ramalinaceae</taxon>
        <taxon>Ramalina</taxon>
    </lineage>
</organism>
<dbReference type="EMBL" id="JAPUFD010000019">
    <property type="protein sequence ID" value="MDI1492499.1"/>
    <property type="molecule type" value="Genomic_DNA"/>
</dbReference>
<gene>
    <name evidence="3" type="ORF">OHK93_003713</name>
</gene>
<feature type="region of interest" description="Disordered" evidence="2">
    <location>
        <begin position="326"/>
        <end position="396"/>
    </location>
</feature>
<dbReference type="PANTHER" id="PTHR15323">
    <property type="entry name" value="D123 PROTEIN"/>
    <property type="match status" value="1"/>
</dbReference>
<dbReference type="Proteomes" id="UP001161017">
    <property type="component" value="Unassembled WGS sequence"/>
</dbReference>
<dbReference type="InterPro" id="IPR009772">
    <property type="entry name" value="CDC123"/>
</dbReference>
<reference evidence="3" key="1">
    <citation type="journal article" date="2023" name="Genome Biol. Evol.">
        <title>First Whole Genome Sequence and Flow Cytometry Genome Size Data for the Lichen-Forming Fungus Ramalina farinacea (Ascomycota).</title>
        <authorList>
            <person name="Llewellyn T."/>
            <person name="Mian S."/>
            <person name="Hill R."/>
            <person name="Leitch I.J."/>
            <person name="Gaya E."/>
        </authorList>
    </citation>
    <scope>NUCLEOTIDE SEQUENCE</scope>
    <source>
        <strain evidence="3">LIQ254RAFAR</strain>
    </source>
</reference>
<dbReference type="Pfam" id="PF07065">
    <property type="entry name" value="D123"/>
    <property type="match status" value="1"/>
</dbReference>
<feature type="region of interest" description="Disordered" evidence="2">
    <location>
        <begin position="1"/>
        <end position="38"/>
    </location>
</feature>
<protein>
    <recommendedName>
        <fullName evidence="5">Cell division cycle protein 123</fullName>
    </recommendedName>
</protein>
<dbReference type="GO" id="GO:0005737">
    <property type="term" value="C:cytoplasm"/>
    <property type="evidence" value="ECO:0007669"/>
    <property type="project" value="TreeGrafter"/>
</dbReference>
<proteinExistence type="inferred from homology"/>
<feature type="region of interest" description="Disordered" evidence="2">
    <location>
        <begin position="86"/>
        <end position="122"/>
    </location>
</feature>
<comment type="caution">
    <text evidence="3">The sequence shown here is derived from an EMBL/GenBank/DDBJ whole genome shotgun (WGS) entry which is preliminary data.</text>
</comment>